<gene>
    <name evidence="1" type="ORF">HDU87_001715</name>
</gene>
<dbReference type="EMBL" id="JADGJQ010000145">
    <property type="protein sequence ID" value="KAJ3167246.1"/>
    <property type="molecule type" value="Genomic_DNA"/>
</dbReference>
<accession>A0AAD5TDD0</accession>
<reference evidence="1" key="1">
    <citation type="submission" date="2020-05" db="EMBL/GenBank/DDBJ databases">
        <title>Phylogenomic resolution of chytrid fungi.</title>
        <authorList>
            <person name="Stajich J.E."/>
            <person name="Amses K."/>
            <person name="Simmons R."/>
            <person name="Seto K."/>
            <person name="Myers J."/>
            <person name="Bonds A."/>
            <person name="Quandt C.A."/>
            <person name="Barry K."/>
            <person name="Liu P."/>
            <person name="Grigoriev I."/>
            <person name="Longcore J.E."/>
            <person name="James T.Y."/>
        </authorList>
    </citation>
    <scope>NUCLEOTIDE SEQUENCE</scope>
    <source>
        <strain evidence="1">JEL0379</strain>
    </source>
</reference>
<name>A0AAD5TDD0_9FUNG</name>
<organism evidence="1 2">
    <name type="scientific">Geranomyces variabilis</name>
    <dbReference type="NCBI Taxonomy" id="109894"/>
    <lineage>
        <taxon>Eukaryota</taxon>
        <taxon>Fungi</taxon>
        <taxon>Fungi incertae sedis</taxon>
        <taxon>Chytridiomycota</taxon>
        <taxon>Chytridiomycota incertae sedis</taxon>
        <taxon>Chytridiomycetes</taxon>
        <taxon>Spizellomycetales</taxon>
        <taxon>Powellomycetaceae</taxon>
        <taxon>Geranomyces</taxon>
    </lineage>
</organism>
<evidence type="ECO:0000313" key="2">
    <source>
        <dbReference type="Proteomes" id="UP001212152"/>
    </source>
</evidence>
<keyword evidence="2" id="KW-1185">Reference proteome</keyword>
<dbReference type="AlphaFoldDB" id="A0AAD5TDD0"/>
<sequence length="127" mass="13892">MLTANPKVLDAMHFDAQLTKLHGTLKTGYKTPATSYAQLALHTSHSDSGCAYRLETPHDFNEHEGNEEHRTKATVAVQRSLPADNVLCPGSDNGLKACTNEDVFAIANAFSEIASDFERAVNFKMPK</sequence>
<protein>
    <submittedName>
        <fullName evidence="1">Uncharacterized protein</fullName>
    </submittedName>
</protein>
<comment type="caution">
    <text evidence="1">The sequence shown here is derived from an EMBL/GenBank/DDBJ whole genome shotgun (WGS) entry which is preliminary data.</text>
</comment>
<evidence type="ECO:0000313" key="1">
    <source>
        <dbReference type="EMBL" id="KAJ3167246.1"/>
    </source>
</evidence>
<proteinExistence type="predicted"/>
<dbReference type="Proteomes" id="UP001212152">
    <property type="component" value="Unassembled WGS sequence"/>
</dbReference>